<dbReference type="InterPro" id="IPR000975">
    <property type="entry name" value="IL-1_fam"/>
</dbReference>
<evidence type="ECO:0000256" key="7">
    <source>
        <dbReference type="ARBA" id="ARBA00034096"/>
    </source>
</evidence>
<dbReference type="PRINTS" id="PR00264">
    <property type="entry name" value="INTERLEUKIN1"/>
</dbReference>
<dbReference type="PANTHER" id="PTHR10078">
    <property type="entry name" value="INTERLEUKIN-1 FAMILY MEMBER"/>
    <property type="match status" value="1"/>
</dbReference>
<evidence type="ECO:0000256" key="2">
    <source>
        <dbReference type="ARBA" id="ARBA00010448"/>
    </source>
</evidence>
<dbReference type="OrthoDB" id="9442925at2759"/>
<dbReference type="GO" id="GO:0071222">
    <property type="term" value="P:cellular response to lipopolysaccharide"/>
    <property type="evidence" value="ECO:0007669"/>
    <property type="project" value="TreeGrafter"/>
</dbReference>
<dbReference type="PROSITE" id="PS00253">
    <property type="entry name" value="INTERLEUKIN_1"/>
    <property type="match status" value="1"/>
</dbReference>
<dbReference type="PRINTS" id="PR01360">
    <property type="entry name" value="INTRLEUKIN1X"/>
</dbReference>
<dbReference type="Gene3D" id="2.80.10.50">
    <property type="match status" value="1"/>
</dbReference>
<comment type="function">
    <text evidence="7">Anti-inflammatory antagonist of interleukin-1 family of proinflammatory cytokines such as interleukin-1beta/IL1B and interleukin-1alpha/IL1A. Protects from immune dysregulation and uncontrolled systemic inflammation triggered by IL1 for a range of innate stimulatory agents such as pathogens.</text>
</comment>
<dbReference type="GO" id="GO:0005125">
    <property type="term" value="F:cytokine activity"/>
    <property type="evidence" value="ECO:0007669"/>
    <property type="project" value="UniProtKB-UniRule"/>
</dbReference>
<evidence type="ECO:0000256" key="4">
    <source>
        <dbReference type="ARBA" id="ARBA00022729"/>
    </source>
</evidence>
<organism evidence="9 10">
    <name type="scientific">Python bivittatus</name>
    <name type="common">Burmese python</name>
    <name type="synonym">Python molurus bivittatus</name>
    <dbReference type="NCBI Taxonomy" id="176946"/>
    <lineage>
        <taxon>Eukaryota</taxon>
        <taxon>Metazoa</taxon>
        <taxon>Chordata</taxon>
        <taxon>Craniata</taxon>
        <taxon>Vertebrata</taxon>
        <taxon>Euteleostomi</taxon>
        <taxon>Lepidosauria</taxon>
        <taxon>Squamata</taxon>
        <taxon>Bifurcata</taxon>
        <taxon>Unidentata</taxon>
        <taxon>Episquamata</taxon>
        <taxon>Toxicofera</taxon>
        <taxon>Serpentes</taxon>
        <taxon>Henophidia</taxon>
        <taxon>Pythonidae</taxon>
        <taxon>Python</taxon>
    </lineage>
</organism>
<dbReference type="Pfam" id="PF00340">
    <property type="entry name" value="IL1"/>
    <property type="match status" value="1"/>
</dbReference>
<proteinExistence type="inferred from homology"/>
<dbReference type="GO" id="GO:0005149">
    <property type="term" value="F:interleukin-1 receptor binding"/>
    <property type="evidence" value="ECO:0007669"/>
    <property type="project" value="UniProtKB-UniRule"/>
</dbReference>
<evidence type="ECO:0000256" key="8">
    <source>
        <dbReference type="RuleBase" id="RU003753"/>
    </source>
</evidence>
<dbReference type="GO" id="GO:0010628">
    <property type="term" value="P:positive regulation of gene expression"/>
    <property type="evidence" value="ECO:0007669"/>
    <property type="project" value="TreeGrafter"/>
</dbReference>
<keyword evidence="9" id="KW-1185">Reference proteome</keyword>
<evidence type="ECO:0000256" key="5">
    <source>
        <dbReference type="ARBA" id="ARBA00023157"/>
    </source>
</evidence>
<name>A0A9F2RCI5_PYTBI</name>
<evidence type="ECO:0000313" key="9">
    <source>
        <dbReference type="Proteomes" id="UP000695026"/>
    </source>
</evidence>
<dbReference type="AlphaFoldDB" id="A0A9F2RCI5"/>
<dbReference type="SUPFAM" id="SSF50353">
    <property type="entry name" value="Cytokine"/>
    <property type="match status" value="1"/>
</dbReference>
<keyword evidence="4" id="KW-0732">Signal</keyword>
<comment type="subcellular location">
    <subcellularLocation>
        <location evidence="1 8">Secreted</location>
    </subcellularLocation>
</comment>
<evidence type="ECO:0000313" key="10">
    <source>
        <dbReference type="RefSeq" id="XP_007443844.2"/>
    </source>
</evidence>
<dbReference type="RefSeq" id="XP_007443844.2">
    <property type="nucleotide sequence ID" value="XM_007443782.2"/>
</dbReference>
<dbReference type="InterPro" id="IPR003297">
    <property type="entry name" value="IL-1RA/IL-36"/>
</dbReference>
<protein>
    <recommendedName>
        <fullName evidence="8">Interleukin-1</fullName>
    </recommendedName>
</protein>
<dbReference type="GO" id="GO:0019221">
    <property type="term" value="P:cytokine-mediated signaling pathway"/>
    <property type="evidence" value="ECO:0007669"/>
    <property type="project" value="TreeGrafter"/>
</dbReference>
<comment type="similarity">
    <text evidence="2 8">Belongs to the IL-1 family.</text>
</comment>
<dbReference type="Proteomes" id="UP000695026">
    <property type="component" value="Unplaced"/>
</dbReference>
<dbReference type="InterPro" id="IPR008996">
    <property type="entry name" value="IL1/FGF"/>
</dbReference>
<dbReference type="GO" id="GO:0002437">
    <property type="term" value="P:inflammatory response to antigenic stimulus"/>
    <property type="evidence" value="ECO:0007669"/>
    <property type="project" value="TreeGrafter"/>
</dbReference>
<dbReference type="GO" id="GO:0005615">
    <property type="term" value="C:extracellular space"/>
    <property type="evidence" value="ECO:0007669"/>
    <property type="project" value="InterPro"/>
</dbReference>
<dbReference type="SMART" id="SM00125">
    <property type="entry name" value="IL1"/>
    <property type="match status" value="1"/>
</dbReference>
<evidence type="ECO:0000256" key="3">
    <source>
        <dbReference type="ARBA" id="ARBA00022525"/>
    </source>
</evidence>
<dbReference type="GeneID" id="103057475"/>
<reference evidence="10" key="1">
    <citation type="submission" date="2025-08" db="UniProtKB">
        <authorList>
            <consortium name="RefSeq"/>
        </authorList>
    </citation>
    <scope>IDENTIFICATION</scope>
    <source>
        <tissue evidence="10">Liver</tissue>
    </source>
</reference>
<accession>A0A9F2RCI5</accession>
<dbReference type="KEGG" id="pbi:103057475"/>
<keyword evidence="3 8" id="KW-0964">Secreted</keyword>
<dbReference type="OMA" id="NTHTMSC"/>
<gene>
    <name evidence="10" type="primary">LOC103057475</name>
</gene>
<evidence type="ECO:0000256" key="6">
    <source>
        <dbReference type="ARBA" id="ARBA00023180"/>
    </source>
</evidence>
<keyword evidence="6" id="KW-0325">Glycoprotein</keyword>
<evidence type="ECO:0000256" key="1">
    <source>
        <dbReference type="ARBA" id="ARBA00004613"/>
    </source>
</evidence>
<keyword evidence="5" id="KW-1015">Disulfide bond</keyword>
<sequence length="180" mass="20543">MAEAAKKKTWDEEITELFKDYKPDEVQYLREVTPRLFRFWDINHKFLIVMNKKLVASPNDSGSSEQLIGVLPNHALDVKQQPIFMGLPNNTHTMSCVKSEEGQVQLQLTDGNIVRLYEQNEKFLDFSFYSRTDGGSETCSFESAQFPGWFISTSSEPDKPIGLSQKGGPGNILFHFERKS</sequence>
<dbReference type="PANTHER" id="PTHR10078:SF28">
    <property type="entry name" value="INTERLEUKIN-1 RECEPTOR ANTAGONIST PROTEIN"/>
    <property type="match status" value="1"/>
</dbReference>
<dbReference type="InterPro" id="IPR020877">
    <property type="entry name" value="IL-1_CS"/>
</dbReference>